<dbReference type="InterPro" id="IPR051089">
    <property type="entry name" value="prtT"/>
</dbReference>
<organism evidence="7 8">
    <name type="scientific">Trichoderma cornu-damae</name>
    <dbReference type="NCBI Taxonomy" id="654480"/>
    <lineage>
        <taxon>Eukaryota</taxon>
        <taxon>Fungi</taxon>
        <taxon>Dikarya</taxon>
        <taxon>Ascomycota</taxon>
        <taxon>Pezizomycotina</taxon>
        <taxon>Sordariomycetes</taxon>
        <taxon>Hypocreomycetidae</taxon>
        <taxon>Hypocreales</taxon>
        <taxon>Hypocreaceae</taxon>
        <taxon>Trichoderma</taxon>
    </lineage>
</organism>
<comment type="caution">
    <text evidence="7">The sequence shown here is derived from an EMBL/GenBank/DDBJ whole genome shotgun (WGS) entry which is preliminary data.</text>
</comment>
<evidence type="ECO:0000313" key="7">
    <source>
        <dbReference type="EMBL" id="KAH6605343.1"/>
    </source>
</evidence>
<comment type="subcellular location">
    <subcellularLocation>
        <location evidence="1">Nucleus</location>
    </subcellularLocation>
</comment>
<keyword evidence="4" id="KW-0804">Transcription</keyword>
<keyword evidence="3" id="KW-0238">DNA-binding</keyword>
<feature type="region of interest" description="Disordered" evidence="6">
    <location>
        <begin position="100"/>
        <end position="149"/>
    </location>
</feature>
<evidence type="ECO:0000313" key="8">
    <source>
        <dbReference type="Proteomes" id="UP000827724"/>
    </source>
</evidence>
<dbReference type="GO" id="GO:0000981">
    <property type="term" value="F:DNA-binding transcription factor activity, RNA polymerase II-specific"/>
    <property type="evidence" value="ECO:0007669"/>
    <property type="project" value="TreeGrafter"/>
</dbReference>
<evidence type="ECO:0000256" key="4">
    <source>
        <dbReference type="ARBA" id="ARBA00023163"/>
    </source>
</evidence>
<proteinExistence type="predicted"/>
<evidence type="ECO:0000256" key="6">
    <source>
        <dbReference type="SAM" id="MobiDB-lite"/>
    </source>
</evidence>
<dbReference type="CDD" id="cd12148">
    <property type="entry name" value="fungal_TF_MHR"/>
    <property type="match status" value="1"/>
</dbReference>
<gene>
    <name evidence="7" type="ORF">Trco_007050</name>
</gene>
<accession>A0A9P8QLR9</accession>
<dbReference type="PANTHER" id="PTHR31845:SF10">
    <property type="entry name" value="ZN(II)2CYS6 TRANSCRIPTION FACTOR (EUROFUNG)"/>
    <property type="match status" value="1"/>
</dbReference>
<keyword evidence="2" id="KW-0805">Transcription regulation</keyword>
<dbReference type="Proteomes" id="UP000827724">
    <property type="component" value="Unassembled WGS sequence"/>
</dbReference>
<protein>
    <recommendedName>
        <fullName evidence="9">Transcription factor domain-containing protein</fullName>
    </recommendedName>
</protein>
<sequence>MDSYPVIRTATANGDGIGAPSQGGSGSLKTRACANCARLKMKCRWPASAAGQTQETSCIRFPAMCRRLCSGRGEANQPQLEKKIDGLVSMLALSQRIRASRTATSLSTPESHDAGVKIRLQKPPQAEAPQRQPGGDAHEPPQMPLAIPPKPSTTFQLIPGFSFSLEEVISYFDRYRRELMPNYPFVVIPEDLDPRALYATSQCLFWTIMAAVAPQSPDTQKGVENWFRQYIADRVVVNQEKSLEILQAILLRLTWAEFHFCMKTEATNFVHLATALALDLKLDRSPEATRLQPRSLLAEAFGKSAPRPKPPSADEKRAVLGLYHCCESLAESPLGSDLFLVALVKMQRIADRADSMLPPGFDAVGSVSGTYLLPMDMAINNVRRELCDFMSMQPDSVREKRKSFADVFKAYYQVALMRFAEPAIPMQPLTLVGMGALQPEPLQRFNTIWECLLAAVDFFDTLFSIHPHELLGLPTSVMGLLAFAIVTSSRLLLLGPSIDWQPAMARRKLDFADVMKRLSDRFEDADAWAKEAGRRRRLVDGDCAQFFRLSSKLRWIRQWYLSRIPQEQPSMDDTQPPSEPFPYSDVVFWQGYELEGALWPDYMAVPAPEA</sequence>
<evidence type="ECO:0000256" key="2">
    <source>
        <dbReference type="ARBA" id="ARBA00023015"/>
    </source>
</evidence>
<evidence type="ECO:0000256" key="5">
    <source>
        <dbReference type="ARBA" id="ARBA00023242"/>
    </source>
</evidence>
<dbReference type="PANTHER" id="PTHR31845">
    <property type="entry name" value="FINGER DOMAIN PROTEIN, PUTATIVE-RELATED"/>
    <property type="match status" value="1"/>
</dbReference>
<dbReference type="AlphaFoldDB" id="A0A9P8QLR9"/>
<evidence type="ECO:0000256" key="1">
    <source>
        <dbReference type="ARBA" id="ARBA00004123"/>
    </source>
</evidence>
<reference evidence="7" key="1">
    <citation type="submission" date="2021-08" db="EMBL/GenBank/DDBJ databases">
        <title>Chromosome-Level Trichoderma cornu-damae using Hi-C Data.</title>
        <authorList>
            <person name="Kim C.S."/>
        </authorList>
    </citation>
    <scope>NUCLEOTIDE SEQUENCE</scope>
    <source>
        <strain evidence="7">KA19-0412C</strain>
    </source>
</reference>
<dbReference type="GO" id="GO:0005634">
    <property type="term" value="C:nucleus"/>
    <property type="evidence" value="ECO:0007669"/>
    <property type="project" value="UniProtKB-SubCell"/>
</dbReference>
<evidence type="ECO:0008006" key="9">
    <source>
        <dbReference type="Google" id="ProtNLM"/>
    </source>
</evidence>
<evidence type="ECO:0000256" key="3">
    <source>
        <dbReference type="ARBA" id="ARBA00023125"/>
    </source>
</evidence>
<dbReference type="EMBL" id="JAIWOZ010000005">
    <property type="protein sequence ID" value="KAH6605343.1"/>
    <property type="molecule type" value="Genomic_DNA"/>
</dbReference>
<keyword evidence="8" id="KW-1185">Reference proteome</keyword>
<keyword evidence="5" id="KW-0539">Nucleus</keyword>
<dbReference type="OrthoDB" id="5217604at2759"/>
<dbReference type="GO" id="GO:0000976">
    <property type="term" value="F:transcription cis-regulatory region binding"/>
    <property type="evidence" value="ECO:0007669"/>
    <property type="project" value="TreeGrafter"/>
</dbReference>
<name>A0A9P8QLR9_9HYPO</name>